<evidence type="ECO:0000313" key="1">
    <source>
        <dbReference type="EMBL" id="RAL54237.1"/>
    </source>
</evidence>
<organism evidence="1 2">
    <name type="scientific">Cuscuta australis</name>
    <dbReference type="NCBI Taxonomy" id="267555"/>
    <lineage>
        <taxon>Eukaryota</taxon>
        <taxon>Viridiplantae</taxon>
        <taxon>Streptophyta</taxon>
        <taxon>Embryophyta</taxon>
        <taxon>Tracheophyta</taxon>
        <taxon>Spermatophyta</taxon>
        <taxon>Magnoliopsida</taxon>
        <taxon>eudicotyledons</taxon>
        <taxon>Gunneridae</taxon>
        <taxon>Pentapetalae</taxon>
        <taxon>asterids</taxon>
        <taxon>lamiids</taxon>
        <taxon>Solanales</taxon>
        <taxon>Convolvulaceae</taxon>
        <taxon>Cuscuteae</taxon>
        <taxon>Cuscuta</taxon>
        <taxon>Cuscuta subgen. Grammica</taxon>
        <taxon>Cuscuta sect. Cleistogrammica</taxon>
    </lineage>
</organism>
<gene>
    <name evidence="1" type="ORF">DM860_001365</name>
</gene>
<evidence type="ECO:0000313" key="2">
    <source>
        <dbReference type="Proteomes" id="UP000249390"/>
    </source>
</evidence>
<accession>A0A328E8L9</accession>
<dbReference type="AlphaFoldDB" id="A0A328E8L9"/>
<protein>
    <submittedName>
        <fullName evidence="1">Uncharacterized protein</fullName>
    </submittedName>
</protein>
<dbReference type="Proteomes" id="UP000249390">
    <property type="component" value="Unassembled WGS sequence"/>
</dbReference>
<dbReference type="EMBL" id="NQVE01000009">
    <property type="protein sequence ID" value="RAL54237.1"/>
    <property type="molecule type" value="Genomic_DNA"/>
</dbReference>
<proteinExistence type="predicted"/>
<keyword evidence="2" id="KW-1185">Reference proteome</keyword>
<comment type="caution">
    <text evidence="1">The sequence shown here is derived from an EMBL/GenBank/DDBJ whole genome shotgun (WGS) entry which is preliminary data.</text>
</comment>
<sequence length="106" mass="11749">MISTIITYLPFVGKVQEFRALQMHFDQVLSIKDDPLIVGMRTSHAVKVKRTGAFAIYGGTPPKGSGLEERAKTSSAFSDYKLRGASLILILNRVVQHPSFGGFWYS</sequence>
<reference evidence="1 2" key="1">
    <citation type="submission" date="2018-06" db="EMBL/GenBank/DDBJ databases">
        <title>The Genome of Cuscuta australis (Dodder) Provides Insight into the Evolution of Plant Parasitism.</title>
        <authorList>
            <person name="Liu H."/>
        </authorList>
    </citation>
    <scope>NUCLEOTIDE SEQUENCE [LARGE SCALE GENOMIC DNA]</scope>
    <source>
        <strain evidence="2">cv. Yunnan</strain>
        <tissue evidence="1">Vines</tissue>
    </source>
</reference>
<name>A0A328E8L9_9ASTE</name>